<feature type="compositionally biased region" description="Low complexity" evidence="1">
    <location>
        <begin position="83"/>
        <end position="98"/>
    </location>
</feature>
<feature type="region of interest" description="Disordered" evidence="1">
    <location>
        <begin position="28"/>
        <end position="184"/>
    </location>
</feature>
<feature type="non-terminal residue" evidence="2">
    <location>
        <position position="1"/>
    </location>
</feature>
<sequence>ASRAKRIGDSEHACRKGQIADAYKAAAATVGATSKRGKDKDGDVSREFNLKMPKRKKTLAAELASSPDSPTTDWLGAIAGPLGSSNAKGSGSAAAGAKRGQPQGGRNFDSADSDSASEGANGAAAVSKPSRKRPRTGGGRGNGNGGGNGAGADANGIGGRASRKKTAAGGGKESKQAVQQAKEIQSSESVNLGANHVLQMAASPAGLKNITSAQIATHLKKLEKRVQPSMTMALTSIGDAIDDVASGSSALEDSPECITKLKALGEVVKCLAATTGSAEHLEECLDACKAAGVQVSTSAFHSVLKKSLAQDIEQNDLAAWALKLDIGDRENLPKHGISCLKPHLGEPELHKKQEHAIMSQLMDELRVLEATPEGMDRIDQYLGFLQTITIGCAELKRDLNDLRGLVQYESVTDDAKLTEIKTRATDQESRFGKALKLFPLAIMILERVRASMDQKVADKAMQVNVMEAVKTWVTHSRLLAKISATASKQFHELSKDALTRITDQQSIFKKVMVAAKSTLYWSAVQASLKHVHHAARAGELPASAPSIAELAKSFENAAVNRGLSLGLDGVFAEQEIKDWDLRVQQRRALSKGLANFVKEKLVGGRFVPDVRGKIALLLVNATLAKMPTELPQEIPSDADNAFWECYNLFFAGMSADAMKRWGAAACDLKLALKSSLKAKFFEQLDARVGGKYHGIYAALAKAVSNGKFEVGSAIGTFASGVVDDMKDVNLNGVTEDTAFLGGFLSDQAEGALADRKVKVGELEVDARWVCLGFGPLASMFLADRPLELADFSEATTFGEGTAINDSIAGNAKNLKMYLEALTAANLKAKSGAEQRWHCSGAEQDTFIQMWQTFFEKESEVVKRAEAAGAQKATELLTNLVTAMHAEATEADLDGVADKMLAGATEIPADQLKGLLKLDSAKELLKSWKVYRANVSLTAALQAHG</sequence>
<evidence type="ECO:0000313" key="3">
    <source>
        <dbReference type="Proteomes" id="UP001189429"/>
    </source>
</evidence>
<feature type="compositionally biased region" description="Basic and acidic residues" evidence="1">
    <location>
        <begin position="36"/>
        <end position="49"/>
    </location>
</feature>
<feature type="compositionally biased region" description="Low complexity" evidence="1">
    <location>
        <begin position="113"/>
        <end position="127"/>
    </location>
</feature>
<evidence type="ECO:0000256" key="1">
    <source>
        <dbReference type="SAM" id="MobiDB-lite"/>
    </source>
</evidence>
<evidence type="ECO:0000313" key="2">
    <source>
        <dbReference type="EMBL" id="CAK0821985.1"/>
    </source>
</evidence>
<dbReference type="Proteomes" id="UP001189429">
    <property type="component" value="Unassembled WGS sequence"/>
</dbReference>
<feature type="compositionally biased region" description="Gly residues" evidence="1">
    <location>
        <begin position="136"/>
        <end position="150"/>
    </location>
</feature>
<name>A0ABN9RRT7_9DINO</name>
<accession>A0ABN9RRT7</accession>
<dbReference type="EMBL" id="CAUYUJ010007781">
    <property type="protein sequence ID" value="CAK0821985.1"/>
    <property type="molecule type" value="Genomic_DNA"/>
</dbReference>
<comment type="caution">
    <text evidence="2">The sequence shown here is derived from an EMBL/GenBank/DDBJ whole genome shotgun (WGS) entry which is preliminary data.</text>
</comment>
<organism evidence="2 3">
    <name type="scientific">Prorocentrum cordatum</name>
    <dbReference type="NCBI Taxonomy" id="2364126"/>
    <lineage>
        <taxon>Eukaryota</taxon>
        <taxon>Sar</taxon>
        <taxon>Alveolata</taxon>
        <taxon>Dinophyceae</taxon>
        <taxon>Prorocentrales</taxon>
        <taxon>Prorocentraceae</taxon>
        <taxon>Prorocentrum</taxon>
    </lineage>
</organism>
<feature type="non-terminal residue" evidence="2">
    <location>
        <position position="944"/>
    </location>
</feature>
<proteinExistence type="predicted"/>
<gene>
    <name evidence="2" type="ORF">PCOR1329_LOCUS23116</name>
</gene>
<reference evidence="2" key="1">
    <citation type="submission" date="2023-10" db="EMBL/GenBank/DDBJ databases">
        <authorList>
            <person name="Chen Y."/>
            <person name="Shah S."/>
            <person name="Dougan E. K."/>
            <person name="Thang M."/>
            <person name="Chan C."/>
        </authorList>
    </citation>
    <scope>NUCLEOTIDE SEQUENCE [LARGE SCALE GENOMIC DNA]</scope>
</reference>
<protein>
    <submittedName>
        <fullName evidence="2">Uncharacterized protein</fullName>
    </submittedName>
</protein>
<keyword evidence="3" id="KW-1185">Reference proteome</keyword>